<evidence type="ECO:0000313" key="2">
    <source>
        <dbReference type="Proteomes" id="UP001141552"/>
    </source>
</evidence>
<reference evidence="1" key="2">
    <citation type="journal article" date="2023" name="Plants (Basel)">
        <title>Annotation of the Turnera subulata (Passifloraceae) Draft Genome Reveals the S-Locus Evolved after the Divergence of Turneroideae from Passifloroideae in a Stepwise Manner.</title>
        <authorList>
            <person name="Henning P.M."/>
            <person name="Roalson E.H."/>
            <person name="Mir W."/>
            <person name="McCubbin A.G."/>
            <person name="Shore J.S."/>
        </authorList>
    </citation>
    <scope>NUCLEOTIDE SEQUENCE</scope>
    <source>
        <strain evidence="1">F60SS</strain>
    </source>
</reference>
<dbReference type="InterPro" id="IPR005299">
    <property type="entry name" value="MeTrfase_7"/>
</dbReference>
<keyword evidence="2" id="KW-1185">Reference proteome</keyword>
<comment type="caution">
    <text evidence="1">The sequence shown here is derived from an EMBL/GenBank/DDBJ whole genome shotgun (WGS) entry which is preliminary data.</text>
</comment>
<dbReference type="EMBL" id="JAKUCV010001877">
    <property type="protein sequence ID" value="KAJ4844730.1"/>
    <property type="molecule type" value="Genomic_DNA"/>
</dbReference>
<dbReference type="PANTHER" id="PTHR31009">
    <property type="entry name" value="S-ADENOSYL-L-METHIONINE:CARBOXYL METHYLTRANSFERASE FAMILY PROTEIN"/>
    <property type="match status" value="1"/>
</dbReference>
<reference evidence="1" key="1">
    <citation type="submission" date="2022-02" db="EMBL/GenBank/DDBJ databases">
        <authorList>
            <person name="Henning P.M."/>
            <person name="McCubbin A.G."/>
            <person name="Shore J.S."/>
        </authorList>
    </citation>
    <scope>NUCLEOTIDE SEQUENCE</scope>
    <source>
        <strain evidence="1">F60SS</strain>
        <tissue evidence="1">Leaves</tissue>
    </source>
</reference>
<name>A0A9Q0G961_9ROSI</name>
<dbReference type="SUPFAM" id="SSF53335">
    <property type="entry name" value="S-adenosyl-L-methionine-dependent methyltransferases"/>
    <property type="match status" value="2"/>
</dbReference>
<proteinExistence type="predicted"/>
<accession>A0A9Q0G961</accession>
<protein>
    <submittedName>
        <fullName evidence="1">Uncharacterized protein</fullName>
    </submittedName>
</protein>
<dbReference type="AlphaFoldDB" id="A0A9Q0G961"/>
<dbReference type="OrthoDB" id="1523883at2759"/>
<dbReference type="InterPro" id="IPR029063">
    <property type="entry name" value="SAM-dependent_MTases_sf"/>
</dbReference>
<organism evidence="1 2">
    <name type="scientific">Turnera subulata</name>
    <dbReference type="NCBI Taxonomy" id="218843"/>
    <lineage>
        <taxon>Eukaryota</taxon>
        <taxon>Viridiplantae</taxon>
        <taxon>Streptophyta</taxon>
        <taxon>Embryophyta</taxon>
        <taxon>Tracheophyta</taxon>
        <taxon>Spermatophyta</taxon>
        <taxon>Magnoliopsida</taxon>
        <taxon>eudicotyledons</taxon>
        <taxon>Gunneridae</taxon>
        <taxon>Pentapetalae</taxon>
        <taxon>rosids</taxon>
        <taxon>fabids</taxon>
        <taxon>Malpighiales</taxon>
        <taxon>Passifloraceae</taxon>
        <taxon>Turnera</taxon>
    </lineage>
</organism>
<evidence type="ECO:0000313" key="1">
    <source>
        <dbReference type="EMBL" id="KAJ4844730.1"/>
    </source>
</evidence>
<dbReference type="Gene3D" id="3.40.50.150">
    <property type="entry name" value="Vaccinia Virus protein VP39"/>
    <property type="match status" value="2"/>
</dbReference>
<sequence length="329" mass="37330">LIADLGCSIGQNTLNAVENIVKAVDHRFQSQGMSSKDLEYQVFFNDQVSNDFNTLFKSLPLERTYFAAGVLGDFRGRLFPKGGLHFVHSSYGVLWLSKIPKEVQDKDSPAWNKGKIFFYHRKDVQEVYAAEFAGKMESFLEARAEELKCGGFRALLLNTLNAVENIVKAVDHRFQSQGMSSKDLEYQVFFNDQVSNDFNTLFKSLPLERTYFAAGVLGDFRGRLFPKGGLHFVHSSYGVLWLSKIPKEVQDKDSPAWNKGKIFFYHRKDVQEVYAAEFAGKMESFLEARAEELKCGGFRALLLRATARPVIKPKLHEMAIPQADTRAIK</sequence>
<gene>
    <name evidence="1" type="ORF">Tsubulata_041627</name>
</gene>
<dbReference type="Pfam" id="PF03492">
    <property type="entry name" value="Methyltransf_7"/>
    <property type="match status" value="2"/>
</dbReference>
<feature type="non-terminal residue" evidence="1">
    <location>
        <position position="1"/>
    </location>
</feature>
<dbReference type="GO" id="GO:0008168">
    <property type="term" value="F:methyltransferase activity"/>
    <property type="evidence" value="ECO:0007669"/>
    <property type="project" value="InterPro"/>
</dbReference>
<dbReference type="Proteomes" id="UP001141552">
    <property type="component" value="Unassembled WGS sequence"/>
</dbReference>